<evidence type="ECO:0000256" key="2">
    <source>
        <dbReference type="ARBA" id="ARBA00022729"/>
    </source>
</evidence>
<evidence type="ECO:0000256" key="1">
    <source>
        <dbReference type="ARBA" id="ARBA00005445"/>
    </source>
</evidence>
<dbReference type="Pfam" id="PF11999">
    <property type="entry name" value="Ice_binding"/>
    <property type="match status" value="1"/>
</dbReference>
<dbReference type="AlphaFoldDB" id="A0A5C4NSL6"/>
<evidence type="ECO:0000259" key="4">
    <source>
        <dbReference type="SMART" id="SM00635"/>
    </source>
</evidence>
<feature type="domain" description="BIG2" evidence="4">
    <location>
        <begin position="143"/>
        <end position="224"/>
    </location>
</feature>
<dbReference type="InterPro" id="IPR003343">
    <property type="entry name" value="Big_2"/>
</dbReference>
<evidence type="ECO:0000313" key="6">
    <source>
        <dbReference type="Proteomes" id="UP000305681"/>
    </source>
</evidence>
<name>A0A5C4NSL6_9BURK</name>
<evidence type="ECO:0000256" key="3">
    <source>
        <dbReference type="SAM" id="Phobius"/>
    </source>
</evidence>
<dbReference type="InterPro" id="IPR021884">
    <property type="entry name" value="Ice-bd_prot"/>
</dbReference>
<keyword evidence="3" id="KW-1133">Transmembrane helix</keyword>
<keyword evidence="3" id="KW-0472">Membrane</keyword>
<evidence type="ECO:0000313" key="5">
    <source>
        <dbReference type="EMBL" id="TNC75369.1"/>
    </source>
</evidence>
<keyword evidence="2" id="KW-0732">Signal</keyword>
<feature type="transmembrane region" description="Helical" evidence="3">
    <location>
        <begin position="19"/>
        <end position="37"/>
    </location>
</feature>
<accession>A0A5C4NSL6</accession>
<reference evidence="5 6" key="1">
    <citation type="submission" date="2019-06" db="EMBL/GenBank/DDBJ databases">
        <title>Genome sequence of Janthinobacterium lividum UCD_MED1.</title>
        <authorList>
            <person name="De Leon M.E."/>
            <person name="Jospin G."/>
        </authorList>
    </citation>
    <scope>NUCLEOTIDE SEQUENCE [LARGE SCALE GENOMIC DNA]</scope>
    <source>
        <strain evidence="5 6">UCD_MED1</strain>
    </source>
</reference>
<feature type="domain" description="BIG2" evidence="4">
    <location>
        <begin position="229"/>
        <end position="310"/>
    </location>
</feature>
<keyword evidence="3" id="KW-0812">Transmembrane</keyword>
<dbReference type="Gene3D" id="2.60.40.1080">
    <property type="match status" value="4"/>
</dbReference>
<gene>
    <name evidence="5" type="ORF">FHI69_19905</name>
</gene>
<sequence>MTGNDCHAQRNTMNLFKRYLNPLIVSAGLLAMAALAGCGGGGDQGRDPILGLPGATLSSLAVTPATATVAIGAGQQFTAIATYSDGSSQDVSAKSAWTSAIPASATVNAATGLSTGIAAGSSSISAAFGGKSAAAQLTVSPATLNAIAITPLTPSIAIGATQQFTVTGSFSDGATRDVTAVSAFASASPATASIAAGGLALGKIAGTTQITATTGVLTASTVLTVTPATLLSIAVTPQNPIIPVAATRQLAVLATYSDGSSADVTSGSSFVSATPASATVANGGLVTGVAFGTSVMNASFNGKTASTSVTVPAITLASIAVTPATASIVVGATQQFIATATYSDSSNAIITNSAAWTSGTVANASVLNTGVATGIAAGTSSITATAGGQSGSALLTVTAVAIPPVLNPIILGRAASFGVLAGTSITNNSGGTTLVTGDVGSPSQTVDPTQAAGFTNYKSGAILDGAMTDLQAAITDGNSRSCDVSFAGGIDLGGQTFGPGVYCYAGAISITGTLTLNGPGVYIFRTALTLNSTVNSVVALNNGATADNVSWLPVGPTTLAANSIFKGNILGQSAAITVGDNTTLLNGRVLTAAAVTLRNNQITK</sequence>
<comment type="similarity">
    <text evidence="1">Belongs to the ice-binding protein family.</text>
</comment>
<comment type="caution">
    <text evidence="5">The sequence shown here is derived from an EMBL/GenBank/DDBJ whole genome shotgun (WGS) entry which is preliminary data.</text>
</comment>
<dbReference type="SMART" id="SM00635">
    <property type="entry name" value="BID_2"/>
    <property type="match status" value="4"/>
</dbReference>
<protein>
    <submittedName>
        <fullName evidence="5">DUF3494 domain-containing protein</fullName>
    </submittedName>
</protein>
<feature type="domain" description="BIG2" evidence="4">
    <location>
        <begin position="56"/>
        <end position="138"/>
    </location>
</feature>
<feature type="domain" description="BIG2" evidence="4">
    <location>
        <begin position="315"/>
        <end position="396"/>
    </location>
</feature>
<dbReference type="Proteomes" id="UP000305681">
    <property type="component" value="Unassembled WGS sequence"/>
</dbReference>
<dbReference type="EMBL" id="VDGE01000008">
    <property type="protein sequence ID" value="TNC75369.1"/>
    <property type="molecule type" value="Genomic_DNA"/>
</dbReference>
<dbReference type="Pfam" id="PF02368">
    <property type="entry name" value="Big_2"/>
    <property type="match status" value="3"/>
</dbReference>
<organism evidence="5 6">
    <name type="scientific">Janthinobacterium lividum</name>
    <dbReference type="NCBI Taxonomy" id="29581"/>
    <lineage>
        <taxon>Bacteria</taxon>
        <taxon>Pseudomonadati</taxon>
        <taxon>Pseudomonadota</taxon>
        <taxon>Betaproteobacteria</taxon>
        <taxon>Burkholderiales</taxon>
        <taxon>Oxalobacteraceae</taxon>
        <taxon>Janthinobacterium</taxon>
    </lineage>
</organism>
<proteinExistence type="inferred from homology"/>